<name>C7QFA9_CATAD</name>
<organism evidence="2 3">
    <name type="scientific">Catenulispora acidiphila (strain DSM 44928 / JCM 14897 / NBRC 102108 / NRRL B-24433 / ID139908)</name>
    <dbReference type="NCBI Taxonomy" id="479433"/>
    <lineage>
        <taxon>Bacteria</taxon>
        <taxon>Bacillati</taxon>
        <taxon>Actinomycetota</taxon>
        <taxon>Actinomycetes</taxon>
        <taxon>Catenulisporales</taxon>
        <taxon>Catenulisporaceae</taxon>
        <taxon>Catenulispora</taxon>
    </lineage>
</organism>
<dbReference type="STRING" id="479433.Caci_7863"/>
<protein>
    <submittedName>
        <fullName evidence="2">Roadblock/LC7 family protein</fullName>
    </submittedName>
</protein>
<dbReference type="eggNOG" id="COG2018">
    <property type="taxonomic scope" value="Bacteria"/>
</dbReference>
<dbReference type="EMBL" id="CP001700">
    <property type="protein sequence ID" value="ACU76686.1"/>
    <property type="molecule type" value="Genomic_DNA"/>
</dbReference>
<dbReference type="Pfam" id="PF03259">
    <property type="entry name" value="Robl_LC7"/>
    <property type="match status" value="1"/>
</dbReference>
<dbReference type="SUPFAM" id="SSF103196">
    <property type="entry name" value="Roadblock/LC7 domain"/>
    <property type="match status" value="1"/>
</dbReference>
<dbReference type="Proteomes" id="UP000000851">
    <property type="component" value="Chromosome"/>
</dbReference>
<reference evidence="2 3" key="1">
    <citation type="journal article" date="2009" name="Stand. Genomic Sci.">
        <title>Complete genome sequence of Catenulispora acidiphila type strain (ID 139908).</title>
        <authorList>
            <person name="Copeland A."/>
            <person name="Lapidus A."/>
            <person name="Glavina Del Rio T."/>
            <person name="Nolan M."/>
            <person name="Lucas S."/>
            <person name="Chen F."/>
            <person name="Tice H."/>
            <person name="Cheng J.F."/>
            <person name="Bruce D."/>
            <person name="Goodwin L."/>
            <person name="Pitluck S."/>
            <person name="Mikhailova N."/>
            <person name="Pati A."/>
            <person name="Ivanova N."/>
            <person name="Mavromatis K."/>
            <person name="Chen A."/>
            <person name="Palaniappan K."/>
            <person name="Chain P."/>
            <person name="Land M."/>
            <person name="Hauser L."/>
            <person name="Chang Y.J."/>
            <person name="Jeffries C.D."/>
            <person name="Chertkov O."/>
            <person name="Brettin T."/>
            <person name="Detter J.C."/>
            <person name="Han C."/>
            <person name="Ali Z."/>
            <person name="Tindall B.J."/>
            <person name="Goker M."/>
            <person name="Bristow J."/>
            <person name="Eisen J.A."/>
            <person name="Markowitz V."/>
            <person name="Hugenholtz P."/>
            <person name="Kyrpides N.C."/>
            <person name="Klenk H.P."/>
        </authorList>
    </citation>
    <scope>NUCLEOTIDE SEQUENCE [LARGE SCALE GENOMIC DNA]</scope>
    <source>
        <strain evidence="3">DSM 44928 / JCM 14897 / NBRC 102108 / NRRL B-24433 / ID139908</strain>
    </source>
</reference>
<gene>
    <name evidence="2" type="ordered locus">Caci_7863</name>
</gene>
<dbReference type="PANTHER" id="PTHR36222">
    <property type="entry name" value="SERINE PROTEASE INHIBITOR RV3364C"/>
    <property type="match status" value="1"/>
</dbReference>
<accession>C7QFA9</accession>
<dbReference type="HOGENOM" id="CLU_094585_0_1_11"/>
<evidence type="ECO:0000313" key="2">
    <source>
        <dbReference type="EMBL" id="ACU76686.1"/>
    </source>
</evidence>
<dbReference type="InterPro" id="IPR004942">
    <property type="entry name" value="Roadblock/LAMTOR2_dom"/>
</dbReference>
<evidence type="ECO:0000313" key="3">
    <source>
        <dbReference type="Proteomes" id="UP000000851"/>
    </source>
</evidence>
<keyword evidence="3" id="KW-1185">Reference proteome</keyword>
<sequence length="142" mass="14875">MNDPNLTQAARNLNWLITNFVDRVPGVAHTVVVSSDGLLLAVSDGFPRDRADQLAAVASGLSSLTQGAARIFEGGAVTQTVVEMVRGFLFVMAISDGSALAVLASSDCDMGLIGYEMALLVERAGDVLTPALRAELQSSLPR</sequence>
<dbReference type="KEGG" id="cai:Caci_7863"/>
<dbReference type="PANTHER" id="PTHR36222:SF1">
    <property type="entry name" value="SERINE PROTEASE INHIBITOR RV3364C"/>
    <property type="match status" value="1"/>
</dbReference>
<dbReference type="InParanoid" id="C7QFA9"/>
<dbReference type="AlphaFoldDB" id="C7QFA9"/>
<dbReference type="Gene3D" id="3.30.450.30">
    <property type="entry name" value="Dynein light chain 2a, cytoplasmic"/>
    <property type="match status" value="1"/>
</dbReference>
<feature type="domain" description="Roadblock/LAMTOR2" evidence="1">
    <location>
        <begin position="14"/>
        <end position="104"/>
    </location>
</feature>
<evidence type="ECO:0000259" key="1">
    <source>
        <dbReference type="SMART" id="SM00960"/>
    </source>
</evidence>
<dbReference type="SMART" id="SM00960">
    <property type="entry name" value="Robl_LC7"/>
    <property type="match status" value="1"/>
</dbReference>
<proteinExistence type="predicted"/>
<dbReference type="InterPro" id="IPR053141">
    <property type="entry name" value="Mycobact_SerProt_Inhib_Rv3364c"/>
</dbReference>